<reference evidence="3" key="1">
    <citation type="submission" date="2016-11" db="UniProtKB">
        <authorList>
            <consortium name="WormBaseParasite"/>
        </authorList>
    </citation>
    <scope>IDENTIFICATION</scope>
</reference>
<dbReference type="WBParaSite" id="maker-uti_cns_0045487-snap-gene-0.7-mRNA-1">
    <property type="protein sequence ID" value="maker-uti_cns_0045487-snap-gene-0.7-mRNA-1"/>
    <property type="gene ID" value="maker-uti_cns_0045487-snap-gene-0.7"/>
</dbReference>
<proteinExistence type="predicted"/>
<organism evidence="2 3">
    <name type="scientific">Macrostomum lignano</name>
    <dbReference type="NCBI Taxonomy" id="282301"/>
    <lineage>
        <taxon>Eukaryota</taxon>
        <taxon>Metazoa</taxon>
        <taxon>Spiralia</taxon>
        <taxon>Lophotrochozoa</taxon>
        <taxon>Platyhelminthes</taxon>
        <taxon>Rhabditophora</taxon>
        <taxon>Macrostomorpha</taxon>
        <taxon>Macrostomida</taxon>
        <taxon>Macrostomidae</taxon>
        <taxon>Macrostomum</taxon>
    </lineage>
</organism>
<accession>A0A1I8J0P3</accession>
<evidence type="ECO:0000313" key="3">
    <source>
        <dbReference type="WBParaSite" id="maker-uti_cns_0045487-snap-gene-0.7-mRNA-1"/>
    </source>
</evidence>
<dbReference type="Proteomes" id="UP000095280">
    <property type="component" value="Unplaced"/>
</dbReference>
<feature type="region of interest" description="Disordered" evidence="1">
    <location>
        <begin position="104"/>
        <end position="133"/>
    </location>
</feature>
<dbReference type="AlphaFoldDB" id="A0A1I8J0P3"/>
<evidence type="ECO:0000256" key="1">
    <source>
        <dbReference type="SAM" id="MobiDB-lite"/>
    </source>
</evidence>
<evidence type="ECO:0000313" key="2">
    <source>
        <dbReference type="Proteomes" id="UP000095280"/>
    </source>
</evidence>
<sequence length="133" mass="14806">QRNDRARHPPGPALPKWWRAMRSIQHRHPHADHRANRLYRRLDHPRCVGQQVQGLHHQPAVGIQCLAEVGGDPRSARPAVGQPEAGSGLQRDFWRWLAVGEPAAAGGRRRGGFGCRSLAARDLSNRGGSERRS</sequence>
<name>A0A1I8J0P3_9PLAT</name>
<protein>
    <submittedName>
        <fullName evidence="3">Nitrite reductase</fullName>
    </submittedName>
</protein>
<keyword evidence="2" id="KW-1185">Reference proteome</keyword>